<feature type="transmembrane region" description="Helical" evidence="2">
    <location>
        <begin position="28"/>
        <end position="47"/>
    </location>
</feature>
<feature type="region of interest" description="Disordered" evidence="1">
    <location>
        <begin position="1048"/>
        <end position="1077"/>
    </location>
</feature>
<evidence type="ECO:0000313" key="4">
    <source>
        <dbReference type="Proteomes" id="UP001240639"/>
    </source>
</evidence>
<keyword evidence="2" id="KW-1133">Transmembrane helix</keyword>
<accession>A0ABT9HQU7</accession>
<dbReference type="RefSeq" id="WP_305932799.1">
    <property type="nucleotide sequence ID" value="NZ_JAVAIM010000001.1"/>
</dbReference>
<evidence type="ECO:0000256" key="2">
    <source>
        <dbReference type="SAM" id="Phobius"/>
    </source>
</evidence>
<organism evidence="3 4">
    <name type="scientific">Qipengyuania profundimaris</name>
    <dbReference type="NCBI Taxonomy" id="3067652"/>
    <lineage>
        <taxon>Bacteria</taxon>
        <taxon>Pseudomonadati</taxon>
        <taxon>Pseudomonadota</taxon>
        <taxon>Alphaproteobacteria</taxon>
        <taxon>Sphingomonadales</taxon>
        <taxon>Erythrobacteraceae</taxon>
        <taxon>Qipengyuania</taxon>
    </lineage>
</organism>
<dbReference type="EMBL" id="JAVAIM010000001">
    <property type="protein sequence ID" value="MDP4575511.1"/>
    <property type="molecule type" value="Genomic_DNA"/>
</dbReference>
<evidence type="ECO:0000256" key="1">
    <source>
        <dbReference type="SAM" id="MobiDB-lite"/>
    </source>
</evidence>
<dbReference type="InterPro" id="IPR021730">
    <property type="entry name" value="YdbH"/>
</dbReference>
<name>A0ABT9HQU7_9SPHN</name>
<keyword evidence="4" id="KW-1185">Reference proteome</keyword>
<evidence type="ECO:0000313" key="3">
    <source>
        <dbReference type="EMBL" id="MDP4575511.1"/>
    </source>
</evidence>
<proteinExistence type="predicted"/>
<keyword evidence="2" id="KW-0812">Transmembrane</keyword>
<comment type="caution">
    <text evidence="3">The sequence shown here is derived from an EMBL/GenBank/DDBJ whole genome shotgun (WGS) entry which is preliminary data.</text>
</comment>
<gene>
    <name evidence="3" type="ORF">Q9K02_10220</name>
</gene>
<protein>
    <submittedName>
        <fullName evidence="3">YdbH domain-containing protein</fullName>
    </submittedName>
</protein>
<feature type="region of interest" description="Disordered" evidence="1">
    <location>
        <begin position="1"/>
        <end position="20"/>
    </location>
</feature>
<keyword evidence="2" id="KW-0472">Membrane</keyword>
<dbReference type="Proteomes" id="UP001240639">
    <property type="component" value="Unassembled WGS sequence"/>
</dbReference>
<sequence length="1077" mass="114233">MASAGIDDSGEEGAQPARSRPRWRKKRWMVPATLALLAVAALLVAWFSRYSIAEDFVADQLAANGLEATYEIERVGGRTQIISNLVVGDPDAPDLTVERVVVRLRHRLGLPEIASVRLVRPRLFGTYRDGELSFGALDPAIFRESDEPPGLPALNVTVEDGRGRLETDYGLVGLKVEGAGELDDGFDGIIAASAPELAFGSCAATGATAFGDVTTDGGQPRFSGPVRFGRLACEDNGLALADYDFELDASLDGELSGAKLAARIEGGATRLADYTADGVTGTVRASVPGETVAVRYALVGRGVESPQALAAILSLEGQGRLRSDFERVQLEGRLEGNGLRPGAQMLSSFQSLAEVGGGTLLEPIVRQIAGALQTKARGSALEADFRFRRNGENLALILPSAQLSSGSGERVVSLSRFEYGVEGDGAPRLSGNIATGGTGMPRINGRMEQSARGASVFRLSMQRYAAGNSALAIPQLNVFQAPDGVVRFAGRVEASGPLPGGATENLRIPVDGRWQSGGSLALWSSCTPIAFDRLELADLRFERKGLTICPASGRSIVSSGPGGLRVAAGTSALDLEGFLGETPIRIASGPVGLAYPGVMTASALDISLGPADTASRFRISDLTARFGRDIAGTFDDAEVTLASVPLDIRNTSGNWSFANGALAISDGVFRLFDRQADARFEPLDARDARLTLVDNVIDANAVLRHPGSDRVVTEVDIRHDLSTGAGYADLDIPGVLFDGQLQPDELSRLALGVVANADGIVTGAGRIDWSPDGDVTSTGSFSTEDLDFAAAFGPVTGASGTIRFTDLLGLTTAPNQRLRVAAVNPGIEVLDGEVEFELRNGEVLAVAGGSWPFMGGQLYLRDVDFNIGASEERRYIFEIVGLEAAQFVAQMELENLSATGKFDGTVPIVFDANGNGRIDTGVLISREPGGNISYVGELTYEDLSPIANFAFDALKSLDYRQMRVVMEGPLTGEIVTRVRFDGVSQGEGASSNFITKRLAALPLQFRINIRAQFYQLLTSMKALYDPSAVRDPRELGLLSDDGERLLRRSITGEEAEPDIDPADLVPDEPTIQQQESE</sequence>
<dbReference type="Pfam" id="PF11739">
    <property type="entry name" value="YdbH-like"/>
    <property type="match status" value="1"/>
</dbReference>
<reference evidence="3 4" key="1">
    <citation type="submission" date="2023-08" db="EMBL/GenBank/DDBJ databases">
        <title>genomic of G39.</title>
        <authorList>
            <person name="Wang Y."/>
        </authorList>
    </citation>
    <scope>NUCLEOTIDE SEQUENCE [LARGE SCALE GENOMIC DNA]</scope>
    <source>
        <strain evidence="3 4">G39</strain>
    </source>
</reference>